<organism evidence="2 3">
    <name type="scientific">Lentinus tigrinus ALCF2SS1-6</name>
    <dbReference type="NCBI Taxonomy" id="1328759"/>
    <lineage>
        <taxon>Eukaryota</taxon>
        <taxon>Fungi</taxon>
        <taxon>Dikarya</taxon>
        <taxon>Basidiomycota</taxon>
        <taxon>Agaricomycotina</taxon>
        <taxon>Agaricomycetes</taxon>
        <taxon>Polyporales</taxon>
        <taxon>Polyporaceae</taxon>
        <taxon>Lentinus</taxon>
    </lineage>
</organism>
<reference evidence="2" key="1">
    <citation type="journal article" date="2018" name="Genome Biol. Evol.">
        <title>Genomics and development of Lentinus tigrinus, a white-rot wood-decaying mushroom with dimorphic fruiting bodies.</title>
        <authorList>
            <person name="Wu B."/>
            <person name="Xu Z."/>
            <person name="Knudson A."/>
            <person name="Carlson A."/>
            <person name="Chen N."/>
            <person name="Kovaka S."/>
            <person name="LaButti K."/>
            <person name="Lipzen A."/>
            <person name="Pennachio C."/>
            <person name="Riley R."/>
            <person name="Schakwitz W."/>
            <person name="Umezawa K."/>
            <person name="Ohm R.A."/>
            <person name="Grigoriev I.V."/>
            <person name="Nagy L.G."/>
            <person name="Gibbons J."/>
            <person name="Hibbett D."/>
        </authorList>
    </citation>
    <scope>NUCLEOTIDE SEQUENCE [LARGE SCALE GENOMIC DNA]</scope>
    <source>
        <strain evidence="2">ALCF2SS1-6</strain>
    </source>
</reference>
<feature type="region of interest" description="Disordered" evidence="1">
    <location>
        <begin position="1"/>
        <end position="20"/>
    </location>
</feature>
<evidence type="ECO:0000313" key="3">
    <source>
        <dbReference type="Proteomes" id="UP000313359"/>
    </source>
</evidence>
<accession>A0A5C2RRS9</accession>
<dbReference type="Proteomes" id="UP000313359">
    <property type="component" value="Unassembled WGS sequence"/>
</dbReference>
<evidence type="ECO:0000256" key="1">
    <source>
        <dbReference type="SAM" id="MobiDB-lite"/>
    </source>
</evidence>
<name>A0A5C2RRS9_9APHY</name>
<protein>
    <submittedName>
        <fullName evidence="2">Uncharacterized protein</fullName>
    </submittedName>
</protein>
<dbReference type="AlphaFoldDB" id="A0A5C2RRS9"/>
<sequence>MAGRNIEPSSLHTRKTGLRPHLRYPGMKSMALTVVPGDINAEGSDKKRLLFLGNMTHSLTWMNVLPWPTADSSQPYTSRGGTSRDETYRIGPETEAVALGNVTEMTPTVRYNEYGSQNPIREMYRRA</sequence>
<proteinExistence type="predicted"/>
<gene>
    <name evidence="2" type="ORF">L227DRAFT_353058</name>
</gene>
<evidence type="ECO:0000313" key="2">
    <source>
        <dbReference type="EMBL" id="RPD54352.1"/>
    </source>
</evidence>
<keyword evidence="3" id="KW-1185">Reference proteome</keyword>
<dbReference type="EMBL" id="ML122307">
    <property type="protein sequence ID" value="RPD54352.1"/>
    <property type="molecule type" value="Genomic_DNA"/>
</dbReference>